<keyword evidence="7" id="KW-1185">Reference proteome</keyword>
<dbReference type="PROSITE" id="PS51178">
    <property type="entry name" value="PASTA"/>
    <property type="match status" value="2"/>
</dbReference>
<dbReference type="SUPFAM" id="SSF54184">
    <property type="entry name" value="Penicillin-binding protein 2x (pbp-2x), c-terminal domain"/>
    <property type="match status" value="2"/>
</dbReference>
<dbReference type="CDD" id="cd06575">
    <property type="entry name" value="PASTA_Pbp2x-like_2"/>
    <property type="match status" value="1"/>
</dbReference>
<dbReference type="Gene3D" id="3.90.1310.10">
    <property type="entry name" value="Penicillin-binding protein 2a (Domain 2)"/>
    <property type="match status" value="1"/>
</dbReference>
<feature type="region of interest" description="Disordered" evidence="4">
    <location>
        <begin position="695"/>
        <end position="716"/>
    </location>
</feature>
<dbReference type="Pfam" id="PF00905">
    <property type="entry name" value="Transpeptidase"/>
    <property type="match status" value="1"/>
</dbReference>
<dbReference type="SUPFAM" id="SSF56519">
    <property type="entry name" value="Penicillin binding protein dimerisation domain"/>
    <property type="match status" value="1"/>
</dbReference>
<dbReference type="AlphaFoldDB" id="A0AA35CND2"/>
<dbReference type="InterPro" id="IPR036138">
    <property type="entry name" value="PBP_dimer_sf"/>
</dbReference>
<sequence length="716" mass="76961">MPGPGARARRRIVFLLCLYSGAMAALTGRLAYWQFVRGEELARMGEEIRAWEMRIRAPRGPIVDRLGRPLAETVTAEAIYARPREVKNPEAVAARLAPILGMKPEDILARLRKNTFYEYIKRRPTEAEAAAVRGMIERGELTGVGLEPEARRLYPEGTLAAHVLGFAGIDMQGLEGLELYYDKYLRGKNGQVRTEVDARGFEIAGGQTSIDPPQPGLTMVLTLDKALQVILEEAADRTVDVTHAKRAALIVMDVKTGGILAMASRPAYDPNHFAASDPATRRMWLVTDAVSPGSIFKPVTAAAALEEGVITLSTPFYDSGRITVMGETISNWNFRGFGAGTLADVMRTSSNVGFATIGLKLGREKFYKWLEAFNLTRRTGIDLPGETVGQRPPFARATDLDLAIMAFGQTLTVTPIQMLAALNAIANDGRWVQPHLLKEFRTPDGQVAEVFQPASRQILSPETAREVQRLMVEVVTNGTGRQAAVPGYNVAGKTGTAEKFEGGRKLDRYIASFAGFAPVPDPQVSVLVMIDEPEGLTYGGQVAAPVFSQIIGDILRYLSIPPQRAPGGPEASPPVPVPNLVNLSPEEARKVAGEAGFGILLEGSGALVTGQFPPAGALVTRGTVLRARAEPELPPPGDGEVRVPDLRGRTLREAADLLAGMELYVTAEGSGTVVRQEPAAGSAVPRRARIRIWLEPPAGPARVSAPGPGPASRPST</sequence>
<dbReference type="InterPro" id="IPR005543">
    <property type="entry name" value="PASTA_dom"/>
</dbReference>
<reference evidence="6" key="1">
    <citation type="submission" date="2022-03" db="EMBL/GenBank/DDBJ databases">
        <title>Complete genome sequence of Caldinitratiruptor microaerophilus.</title>
        <authorList>
            <person name="Mukaiyama R."/>
            <person name="Nishiyama T."/>
            <person name="Ueda K."/>
        </authorList>
    </citation>
    <scope>NUCLEOTIDE SEQUENCE</scope>
    <source>
        <strain evidence="6">JCM 16183</strain>
    </source>
</reference>
<dbReference type="Gene3D" id="3.30.450.330">
    <property type="match status" value="1"/>
</dbReference>
<accession>A0AA35CND2</accession>
<gene>
    <name evidence="6" type="ORF">caldi_18520</name>
</gene>
<dbReference type="PANTHER" id="PTHR30627:SF1">
    <property type="entry name" value="PEPTIDOGLYCAN D,D-TRANSPEPTIDASE FTSI"/>
    <property type="match status" value="1"/>
</dbReference>
<dbReference type="Proteomes" id="UP001163687">
    <property type="component" value="Chromosome"/>
</dbReference>
<dbReference type="InterPro" id="IPR001460">
    <property type="entry name" value="PCN-bd_Tpept"/>
</dbReference>
<protein>
    <submittedName>
        <fullName evidence="6">Stage V sporulation protein D</fullName>
    </submittedName>
</protein>
<dbReference type="RefSeq" id="WP_264841460.1">
    <property type="nucleotide sequence ID" value="NZ_AP025628.1"/>
</dbReference>
<evidence type="ECO:0000313" key="6">
    <source>
        <dbReference type="EMBL" id="BDG60762.1"/>
    </source>
</evidence>
<dbReference type="KEGG" id="cmic:caldi_18520"/>
<name>A0AA35CND2_9FIRM</name>
<dbReference type="SMART" id="SM00740">
    <property type="entry name" value="PASTA"/>
    <property type="match status" value="2"/>
</dbReference>
<dbReference type="EMBL" id="AP025628">
    <property type="protein sequence ID" value="BDG60762.1"/>
    <property type="molecule type" value="Genomic_DNA"/>
</dbReference>
<dbReference type="InterPro" id="IPR005311">
    <property type="entry name" value="PBP_dimer"/>
</dbReference>
<feature type="domain" description="PASTA" evidence="5">
    <location>
        <begin position="639"/>
        <end position="696"/>
    </location>
</feature>
<evidence type="ECO:0000256" key="2">
    <source>
        <dbReference type="ARBA" id="ARBA00007171"/>
    </source>
</evidence>
<dbReference type="Pfam" id="PF03793">
    <property type="entry name" value="PASTA"/>
    <property type="match status" value="2"/>
</dbReference>
<dbReference type="SUPFAM" id="SSF56601">
    <property type="entry name" value="beta-lactamase/transpeptidase-like"/>
    <property type="match status" value="1"/>
</dbReference>
<dbReference type="Gene3D" id="3.30.10.20">
    <property type="match status" value="1"/>
</dbReference>
<dbReference type="Pfam" id="PF03717">
    <property type="entry name" value="PBP_dimer"/>
    <property type="match status" value="1"/>
</dbReference>
<evidence type="ECO:0000259" key="5">
    <source>
        <dbReference type="PROSITE" id="PS51178"/>
    </source>
</evidence>
<dbReference type="InterPro" id="IPR050515">
    <property type="entry name" value="Beta-lactam/transpept"/>
</dbReference>
<comment type="subcellular location">
    <subcellularLocation>
        <location evidence="1">Membrane</location>
    </subcellularLocation>
</comment>
<keyword evidence="3" id="KW-0472">Membrane</keyword>
<proteinExistence type="inferred from homology"/>
<organism evidence="6 7">
    <name type="scientific">Caldinitratiruptor microaerophilus</name>
    <dbReference type="NCBI Taxonomy" id="671077"/>
    <lineage>
        <taxon>Bacteria</taxon>
        <taxon>Bacillati</taxon>
        <taxon>Bacillota</taxon>
        <taxon>Clostridia</taxon>
        <taxon>Eubacteriales</taxon>
        <taxon>Symbiobacteriaceae</taxon>
        <taxon>Caldinitratiruptor</taxon>
    </lineage>
</organism>
<feature type="compositionally biased region" description="Pro residues" evidence="4">
    <location>
        <begin position="707"/>
        <end position="716"/>
    </location>
</feature>
<feature type="domain" description="PASTA" evidence="5">
    <location>
        <begin position="571"/>
        <end position="631"/>
    </location>
</feature>
<dbReference type="GO" id="GO:0008658">
    <property type="term" value="F:penicillin binding"/>
    <property type="evidence" value="ECO:0007669"/>
    <property type="project" value="InterPro"/>
</dbReference>
<dbReference type="InterPro" id="IPR012338">
    <property type="entry name" value="Beta-lactam/transpept-like"/>
</dbReference>
<dbReference type="PANTHER" id="PTHR30627">
    <property type="entry name" value="PEPTIDOGLYCAN D,D-TRANSPEPTIDASE"/>
    <property type="match status" value="1"/>
</dbReference>
<evidence type="ECO:0000256" key="1">
    <source>
        <dbReference type="ARBA" id="ARBA00004370"/>
    </source>
</evidence>
<dbReference type="GO" id="GO:0071555">
    <property type="term" value="P:cell wall organization"/>
    <property type="evidence" value="ECO:0007669"/>
    <property type="project" value="TreeGrafter"/>
</dbReference>
<evidence type="ECO:0000313" key="7">
    <source>
        <dbReference type="Proteomes" id="UP001163687"/>
    </source>
</evidence>
<evidence type="ECO:0000256" key="3">
    <source>
        <dbReference type="ARBA" id="ARBA00023136"/>
    </source>
</evidence>
<evidence type="ECO:0000256" key="4">
    <source>
        <dbReference type="SAM" id="MobiDB-lite"/>
    </source>
</evidence>
<dbReference type="Gene3D" id="3.40.710.10">
    <property type="entry name" value="DD-peptidase/beta-lactamase superfamily"/>
    <property type="match status" value="1"/>
</dbReference>
<comment type="similarity">
    <text evidence="2">Belongs to the transpeptidase family.</text>
</comment>
<dbReference type="GO" id="GO:0005886">
    <property type="term" value="C:plasma membrane"/>
    <property type="evidence" value="ECO:0007669"/>
    <property type="project" value="TreeGrafter"/>
</dbReference>